<dbReference type="PROSITE" id="PS50885">
    <property type="entry name" value="HAMP"/>
    <property type="match status" value="1"/>
</dbReference>
<feature type="domain" description="Histidine kinase" evidence="15">
    <location>
        <begin position="399"/>
        <end position="612"/>
    </location>
</feature>
<evidence type="ECO:0000256" key="8">
    <source>
        <dbReference type="ARBA" id="ARBA00022777"/>
    </source>
</evidence>
<dbReference type="SUPFAM" id="SSF55874">
    <property type="entry name" value="ATPase domain of HSP90 chaperone/DNA topoisomerase II/histidine kinase"/>
    <property type="match status" value="1"/>
</dbReference>
<dbReference type="PANTHER" id="PTHR43711">
    <property type="entry name" value="TWO-COMPONENT HISTIDINE KINASE"/>
    <property type="match status" value="1"/>
</dbReference>
<accession>A0A2S4MEA7</accession>
<dbReference type="Pfam" id="PF00672">
    <property type="entry name" value="HAMP"/>
    <property type="match status" value="1"/>
</dbReference>
<evidence type="ECO:0000259" key="16">
    <source>
        <dbReference type="PROSITE" id="PS50110"/>
    </source>
</evidence>
<dbReference type="Gene3D" id="3.30.450.20">
    <property type="entry name" value="PAS domain"/>
    <property type="match status" value="1"/>
</dbReference>
<evidence type="ECO:0000259" key="17">
    <source>
        <dbReference type="PROSITE" id="PS50885"/>
    </source>
</evidence>
<dbReference type="Pfam" id="PF00512">
    <property type="entry name" value="HisKA"/>
    <property type="match status" value="1"/>
</dbReference>
<sequence length="749" mass="79391">MKPVDRRSFVHPGHFIRRLGHRLSIKVAAAIVGVAALVLVCAGGMSLWLVLGAQMRTVTALHQLQAATAAERILRFVDELESHLRWLIAPSWSSTNEDDRRIDALRTLRALAPVSTLRLLDPQGQEQLRVSRLGPDVAASGADFGRTDAYRAARRQGRHVGPVYFQDGSEPYVTIHLGGASARQGSVVADVNLKLIWDIVAASHIGEAGRMLLVDDAGRLISHPDISLVLRRADVSALPQVQAALASSPSGDGTSLVAGRDLEGQKILSAHARLPSLGWSVVTELPRAEVLAPVYASIRLSIVALLGGLTAAIVCGVLIARHMIRPIETLTAGAARIGAGALDHRITIAGSDEFAELGERFNEMAGSLQAERATLENKVAQRTQELARANQAKSRFLASASHDLRQPLHALSLFVDELHANPTRERRARLNDKLAEAVDSLNGMFDAILDTSKIEADAIKPALSRFPVAPLCDALRVLFAPAASAKGLELEIGSSGLWIESDALLLQRILQNLMANAIRYTDKGRVALSCSDHDGQLTIAVTDNGPGIPTEMQSDIFGEFFRAPTPGQSGERGLGLGLFIVASFARLLNHTIGLDSAPGRGSTFAIRVPIVSPVAEPLPAGGLQRHASFGQGRHAAVLGDDPAARDAATGLLRSWGFDVREAASPAELESAPVDLLIADADGIAAGGVIATITAIRVLRPALRIVLLTGQTGAIQPREACADIDMLRKPVLPIALRAAVTKAMAGPAGP</sequence>
<evidence type="ECO:0000256" key="14">
    <source>
        <dbReference type="SAM" id="Phobius"/>
    </source>
</evidence>
<dbReference type="InterPro" id="IPR003594">
    <property type="entry name" value="HATPase_dom"/>
</dbReference>
<feature type="coiled-coil region" evidence="13">
    <location>
        <begin position="365"/>
        <end position="392"/>
    </location>
</feature>
<dbReference type="CDD" id="cd18774">
    <property type="entry name" value="PDC2_HK_sensor"/>
    <property type="match status" value="1"/>
</dbReference>
<comment type="subcellular location">
    <subcellularLocation>
        <location evidence="2">Cell membrane</location>
        <topology evidence="2">Multi-pass membrane protein</topology>
    </subcellularLocation>
</comment>
<dbReference type="GO" id="GO:0000155">
    <property type="term" value="F:phosphorelay sensor kinase activity"/>
    <property type="evidence" value="ECO:0007669"/>
    <property type="project" value="InterPro"/>
</dbReference>
<protein>
    <recommendedName>
        <fullName evidence="3">histidine kinase</fullName>
        <ecNumber evidence="3">2.7.13.3</ecNumber>
    </recommendedName>
</protein>
<dbReference type="PRINTS" id="PR00344">
    <property type="entry name" value="BCTRLSENSOR"/>
</dbReference>
<evidence type="ECO:0000256" key="4">
    <source>
        <dbReference type="ARBA" id="ARBA00022475"/>
    </source>
</evidence>
<dbReference type="InterPro" id="IPR050736">
    <property type="entry name" value="Sensor_HK_Regulatory"/>
</dbReference>
<evidence type="ECO:0000256" key="5">
    <source>
        <dbReference type="ARBA" id="ARBA00022553"/>
    </source>
</evidence>
<keyword evidence="8 18" id="KW-0418">Kinase</keyword>
<evidence type="ECO:0000256" key="9">
    <source>
        <dbReference type="ARBA" id="ARBA00022989"/>
    </source>
</evidence>
<dbReference type="SUPFAM" id="SSF47384">
    <property type="entry name" value="Homodimeric domain of signal transducing histidine kinase"/>
    <property type="match status" value="1"/>
</dbReference>
<keyword evidence="6" id="KW-0808">Transferase</keyword>
<dbReference type="CDD" id="cd00075">
    <property type="entry name" value="HATPase"/>
    <property type="match status" value="1"/>
</dbReference>
<dbReference type="EMBL" id="PQFZ01000004">
    <property type="protein sequence ID" value="POR53086.1"/>
    <property type="molecule type" value="Genomic_DNA"/>
</dbReference>
<dbReference type="InterPro" id="IPR033479">
    <property type="entry name" value="dCache_1"/>
</dbReference>
<feature type="modified residue" description="4-aspartylphosphate" evidence="12">
    <location>
        <position position="679"/>
    </location>
</feature>
<comment type="catalytic activity">
    <reaction evidence="1">
        <text>ATP + protein L-histidine = ADP + protein N-phospho-L-histidine.</text>
        <dbReference type="EC" id="2.7.13.3"/>
    </reaction>
</comment>
<keyword evidence="11 14" id="KW-0472">Membrane</keyword>
<dbReference type="RefSeq" id="WP_146055856.1">
    <property type="nucleotide sequence ID" value="NZ_PQFZ01000004.1"/>
</dbReference>
<dbReference type="FunFam" id="3.30.565.10:FF:000049">
    <property type="entry name" value="Two-component sensor histidine kinase"/>
    <property type="match status" value="1"/>
</dbReference>
<evidence type="ECO:0000313" key="18">
    <source>
        <dbReference type="EMBL" id="POR53086.1"/>
    </source>
</evidence>
<dbReference type="InterPro" id="IPR003660">
    <property type="entry name" value="HAMP_dom"/>
</dbReference>
<proteinExistence type="predicted"/>
<evidence type="ECO:0000256" key="7">
    <source>
        <dbReference type="ARBA" id="ARBA00022692"/>
    </source>
</evidence>
<dbReference type="SMART" id="SM00388">
    <property type="entry name" value="HisKA"/>
    <property type="match status" value="1"/>
</dbReference>
<keyword evidence="5 12" id="KW-0597">Phosphoprotein</keyword>
<dbReference type="PROSITE" id="PS50109">
    <property type="entry name" value="HIS_KIN"/>
    <property type="match status" value="1"/>
</dbReference>
<keyword evidence="19" id="KW-1185">Reference proteome</keyword>
<evidence type="ECO:0000259" key="15">
    <source>
        <dbReference type="PROSITE" id="PS50109"/>
    </source>
</evidence>
<evidence type="ECO:0000256" key="11">
    <source>
        <dbReference type="ARBA" id="ARBA00023136"/>
    </source>
</evidence>
<dbReference type="InterPro" id="IPR011006">
    <property type="entry name" value="CheY-like_superfamily"/>
</dbReference>
<dbReference type="InterPro" id="IPR036097">
    <property type="entry name" value="HisK_dim/P_sf"/>
</dbReference>
<dbReference type="InterPro" id="IPR005467">
    <property type="entry name" value="His_kinase_dom"/>
</dbReference>
<evidence type="ECO:0000256" key="1">
    <source>
        <dbReference type="ARBA" id="ARBA00000085"/>
    </source>
</evidence>
<dbReference type="Gene3D" id="6.10.340.10">
    <property type="match status" value="1"/>
</dbReference>
<evidence type="ECO:0000313" key="19">
    <source>
        <dbReference type="Proteomes" id="UP000236919"/>
    </source>
</evidence>
<dbReference type="Pfam" id="PF02743">
    <property type="entry name" value="dCache_1"/>
    <property type="match status" value="1"/>
</dbReference>
<feature type="domain" description="Response regulatory" evidence="16">
    <location>
        <begin position="634"/>
        <end position="743"/>
    </location>
</feature>
<dbReference type="SMART" id="SM00304">
    <property type="entry name" value="HAMP"/>
    <property type="match status" value="1"/>
</dbReference>
<dbReference type="PANTHER" id="PTHR43711:SF1">
    <property type="entry name" value="HISTIDINE KINASE 1"/>
    <property type="match status" value="1"/>
</dbReference>
<dbReference type="CDD" id="cd00082">
    <property type="entry name" value="HisKA"/>
    <property type="match status" value="1"/>
</dbReference>
<dbReference type="Pfam" id="PF02518">
    <property type="entry name" value="HATPase_c"/>
    <property type="match status" value="1"/>
</dbReference>
<dbReference type="CDD" id="cd06225">
    <property type="entry name" value="HAMP"/>
    <property type="match status" value="1"/>
</dbReference>
<keyword evidence="9 14" id="KW-1133">Transmembrane helix</keyword>
<keyword evidence="4" id="KW-1003">Cell membrane</keyword>
<dbReference type="Gene3D" id="1.10.287.130">
    <property type="match status" value="1"/>
</dbReference>
<dbReference type="SUPFAM" id="SSF52172">
    <property type="entry name" value="CheY-like"/>
    <property type="match status" value="1"/>
</dbReference>
<evidence type="ECO:0000256" key="10">
    <source>
        <dbReference type="ARBA" id="ARBA00023012"/>
    </source>
</evidence>
<dbReference type="GO" id="GO:0005886">
    <property type="term" value="C:plasma membrane"/>
    <property type="evidence" value="ECO:0007669"/>
    <property type="project" value="UniProtKB-SubCell"/>
</dbReference>
<dbReference type="SMART" id="SM00387">
    <property type="entry name" value="HATPase_c"/>
    <property type="match status" value="1"/>
</dbReference>
<evidence type="ECO:0000256" key="12">
    <source>
        <dbReference type="PROSITE-ProRule" id="PRU00169"/>
    </source>
</evidence>
<name>A0A2S4MEA7_9HYPH</name>
<feature type="transmembrane region" description="Helical" evidence="14">
    <location>
        <begin position="300"/>
        <end position="320"/>
    </location>
</feature>
<dbReference type="Proteomes" id="UP000236919">
    <property type="component" value="Unassembled WGS sequence"/>
</dbReference>
<dbReference type="Gene3D" id="3.40.50.2300">
    <property type="match status" value="1"/>
</dbReference>
<keyword evidence="7 14" id="KW-0812">Transmembrane</keyword>
<feature type="domain" description="HAMP" evidence="17">
    <location>
        <begin position="321"/>
        <end position="373"/>
    </location>
</feature>
<evidence type="ECO:0000256" key="2">
    <source>
        <dbReference type="ARBA" id="ARBA00004651"/>
    </source>
</evidence>
<evidence type="ECO:0000256" key="3">
    <source>
        <dbReference type="ARBA" id="ARBA00012438"/>
    </source>
</evidence>
<dbReference type="OrthoDB" id="1931120at2"/>
<organism evidence="18 19">
    <name type="scientific">Bosea psychrotolerans</name>
    <dbReference type="NCBI Taxonomy" id="1871628"/>
    <lineage>
        <taxon>Bacteria</taxon>
        <taxon>Pseudomonadati</taxon>
        <taxon>Pseudomonadota</taxon>
        <taxon>Alphaproteobacteria</taxon>
        <taxon>Hyphomicrobiales</taxon>
        <taxon>Boseaceae</taxon>
        <taxon>Bosea</taxon>
    </lineage>
</organism>
<comment type="caution">
    <text evidence="18">The sequence shown here is derived from an EMBL/GenBank/DDBJ whole genome shotgun (WGS) entry which is preliminary data.</text>
</comment>
<reference evidence="18 19" key="1">
    <citation type="submission" date="2018-01" db="EMBL/GenBank/DDBJ databases">
        <title>Genomic Encyclopedia of Type Strains, Phase III (KMG-III): the genomes of soil and plant-associated and newly described type strains.</title>
        <authorList>
            <person name="Whitman W."/>
        </authorList>
    </citation>
    <scope>NUCLEOTIDE SEQUENCE [LARGE SCALE GENOMIC DNA]</scope>
    <source>
        <strain evidence="18 19">1131</strain>
    </source>
</reference>
<dbReference type="EC" id="2.7.13.3" evidence="3"/>
<dbReference type="InterPro" id="IPR004358">
    <property type="entry name" value="Sig_transdc_His_kin-like_C"/>
</dbReference>
<dbReference type="InterPro" id="IPR003661">
    <property type="entry name" value="HisK_dim/P_dom"/>
</dbReference>
<dbReference type="InterPro" id="IPR036890">
    <property type="entry name" value="HATPase_C_sf"/>
</dbReference>
<dbReference type="InterPro" id="IPR001789">
    <property type="entry name" value="Sig_transdc_resp-reg_receiver"/>
</dbReference>
<feature type="transmembrane region" description="Helical" evidence="14">
    <location>
        <begin position="27"/>
        <end position="51"/>
    </location>
</feature>
<evidence type="ECO:0000256" key="6">
    <source>
        <dbReference type="ARBA" id="ARBA00022679"/>
    </source>
</evidence>
<dbReference type="AlphaFoldDB" id="A0A2S4MEA7"/>
<keyword evidence="10" id="KW-0902">Two-component regulatory system</keyword>
<gene>
    <name evidence="18" type="ORF">CYD53_10461</name>
</gene>
<keyword evidence="13" id="KW-0175">Coiled coil</keyword>
<dbReference type="CDD" id="cd00156">
    <property type="entry name" value="REC"/>
    <property type="match status" value="1"/>
</dbReference>
<dbReference type="Gene3D" id="3.30.565.10">
    <property type="entry name" value="Histidine kinase-like ATPase, C-terminal domain"/>
    <property type="match status" value="1"/>
</dbReference>
<dbReference type="SUPFAM" id="SSF158472">
    <property type="entry name" value="HAMP domain-like"/>
    <property type="match status" value="1"/>
</dbReference>
<dbReference type="PROSITE" id="PS50110">
    <property type="entry name" value="RESPONSE_REGULATORY"/>
    <property type="match status" value="1"/>
</dbReference>
<evidence type="ECO:0000256" key="13">
    <source>
        <dbReference type="SAM" id="Coils"/>
    </source>
</evidence>